<sequence>MATTSIPHRWKYDVFVSFRGEDIRKNFMDHMFNDFKQKGIHAFIDDRELPKGEEISPHLYKAIEESRFLIVIFSKNYASSTWCLRELVKILQCKRIENPKHEVRIIFYDVKPDVVRKQKRSYAEAFAKHDVFNRTEVDKYEYKFIDCISKDILKKLCDGPLHVGENLVGIDVHFDKLDLSRFIGSDKVNMIGICGISGIGKTTLAKAIYNLMCVHFEGSCFCEDVKEVTKRQGIIQVQMHLINKIPKTEDLKILGVAEGAMLKALAGSASWFCPGSLIIFTGKDKQLLRSHRVDEIHDMDFLDEDESLKLFSFHAFEEKHPSTCFQELVEKAVNYVKGHRLALIVLGFFLYGKTVGQWVSELERLKKHPNEEIHRVLRLSYDGLNLQQQNILLDIACLFIGENSNFVASILDGCNFFADSNMKVLVDKSLITICTDMSLQMHDLIQAMARVIVREESRSLLISSNVYNKVAITEAVEVLVLSLEKFSQKVHIDANDFQRMKRLRVLKIYQEEKPYKQKLELEGHNVIFSGKKLYYLSNELSLFYWHGCPFEYLPSDFYPENIVAIDLSYSNIKEFWTTPKCFRRLKVMKLRYCCNLTTTLDFSEIANLEGCVNLVTVHPSIGMLKKLVVLNLEDCTQVRSFPSKVEMDSLEVLNLSGCLNVNQQPEAFWSRWWTSISGFIWNQQHPQRSVSLAGLHMLKSLNLSYCHLVQVPDGIGGLSFLKKLNLKGNNLLEVPESIGGLSCLEFLQLEGNNFTSLPGSLSQLSHLVLLNVDGCEKLEVLPELPRSLDLFASDCTSLCSITGSNPIMSKRNTYLNNCPKLFKNLAIDNQVSTSETRCLDSSVTSQGSTNWFSSFLRYAGIQNNGYELFRLPGSSDMEIIYDGNRIPNWFTNKSMGNQVKVELPLDWSFKKKPSTDFGYSVNNFDGAYVGGCGPYYYDEYFEDKPIRINESDMIWLHYTTSVRKWKKAKNFVTFCFRENEGIEVKEMGVRVVYDEDLDQEAAHLIMFQDLPTLSEHVMERTNFVTPKISWRHKYGGNPTFMKKEKSIPRVSRGSRKIIGLITLSDHRKLFQVVPDDVKHMWNEWALRGLIVISLVSQITLSLLGNVRKYNPRTRVRMALWFAYLLALAVASAALGVITRTALDVCSNTSHFSSEDTYKQNTSELMSFWAPFLLLHLGGPDSITAFALEDNELSLRHFVEILFQFAVALYIFLLSWPGCSDLPKLSVLVYVAGFIKCFERVKALRLANTENLRDSMLGPPDAGPNYPKFMEDYQLKKSQGFYVNVEEVAELSHTVNILLYPGEGKEISEAYELFQTFKRLFVDLILTFEDREYSQSYFRHLASSNAFRAVEIELGFAFDMLYTKANVVYTFNGLLFRITNIFVLLLVPLGFHFICNINDYHLIDIVITCLLIGTALIMEIFAVITMLRSDWTDHWLIQQNLTRKILIFPFLKQPNKQRWSGSIAQFDLLSVALNERPACFLKTQIFLKIDKVREQHRYKTYNEVSDNLKELIYSQFREYMVVNSNLNELCTHKGSFSLQKNECEAFLWSINEVEFDQSILIWHIANTLCYYSDVGNQDGSDIDICRTESKHVSDYLMYLLVTYPVMLPIGIGMIRYRDTCAEAMRFFKEKGLITKKVEACLKLLEVDSLEVLPSKVKGDRCKSALFDGCRLALSLKKMEKERMWKVMSQVWIEILAYAATHCRGFHHEQQLRKGGEFLTHVWLLMAHLGITEQFQVSQGHARAKISVL</sequence>
<evidence type="ECO:0000256" key="4">
    <source>
        <dbReference type="SAM" id="Phobius"/>
    </source>
</evidence>
<dbReference type="InterPro" id="IPR035897">
    <property type="entry name" value="Toll_tir_struct_dom_sf"/>
</dbReference>
<dbReference type="PANTHER" id="PTHR11017">
    <property type="entry name" value="LEUCINE-RICH REPEAT-CONTAINING PROTEIN"/>
    <property type="match status" value="1"/>
</dbReference>
<dbReference type="InterPro" id="IPR027417">
    <property type="entry name" value="P-loop_NTPase"/>
</dbReference>
<gene>
    <name evidence="6" type="ORF">CTI12_AA406900</name>
</gene>
<dbReference type="InterPro" id="IPR058192">
    <property type="entry name" value="WHD_ROQ1-like"/>
</dbReference>
<dbReference type="InterPro" id="IPR007658">
    <property type="entry name" value="DUF594"/>
</dbReference>
<dbReference type="Pfam" id="PF23598">
    <property type="entry name" value="LRR_14"/>
    <property type="match status" value="1"/>
</dbReference>
<dbReference type="Pfam" id="PF13968">
    <property type="entry name" value="DUF4220"/>
    <property type="match status" value="1"/>
</dbReference>
<dbReference type="Pfam" id="PF04578">
    <property type="entry name" value="DUF594"/>
    <property type="match status" value="1"/>
</dbReference>
<dbReference type="SUPFAM" id="SSF52200">
    <property type="entry name" value="Toll/Interleukin receptor TIR domain"/>
    <property type="match status" value="1"/>
</dbReference>
<dbReference type="EMBL" id="PKPP01006088">
    <property type="protein sequence ID" value="PWA57701.1"/>
    <property type="molecule type" value="Genomic_DNA"/>
</dbReference>
<proteinExistence type="predicted"/>
<dbReference type="GO" id="GO:0051707">
    <property type="term" value="P:response to other organism"/>
    <property type="evidence" value="ECO:0007669"/>
    <property type="project" value="UniProtKB-ARBA"/>
</dbReference>
<dbReference type="SMART" id="SM00255">
    <property type="entry name" value="TIR"/>
    <property type="match status" value="1"/>
</dbReference>
<name>A0A2U1M8Y0_ARTAN</name>
<accession>A0A2U1M8Y0</accession>
<dbReference type="Pfam" id="PF01582">
    <property type="entry name" value="TIR"/>
    <property type="match status" value="1"/>
</dbReference>
<comment type="caution">
    <text evidence="6">The sequence shown here is derived from an EMBL/GenBank/DDBJ whole genome shotgun (WGS) entry which is preliminary data.</text>
</comment>
<keyword evidence="3" id="KW-0611">Plant defense</keyword>
<dbReference type="SMART" id="SM00369">
    <property type="entry name" value="LRR_TYP"/>
    <property type="match status" value="3"/>
</dbReference>
<feature type="transmembrane region" description="Helical" evidence="4">
    <location>
        <begin position="1373"/>
        <end position="1393"/>
    </location>
</feature>
<evidence type="ECO:0000313" key="6">
    <source>
        <dbReference type="EMBL" id="PWA57701.1"/>
    </source>
</evidence>
<evidence type="ECO:0000256" key="3">
    <source>
        <dbReference type="ARBA" id="ARBA00022821"/>
    </source>
</evidence>
<dbReference type="GO" id="GO:0006952">
    <property type="term" value="P:defense response"/>
    <property type="evidence" value="ECO:0007669"/>
    <property type="project" value="UniProtKB-KW"/>
</dbReference>
<evidence type="ECO:0000259" key="5">
    <source>
        <dbReference type="PROSITE" id="PS50104"/>
    </source>
</evidence>
<dbReference type="InterPro" id="IPR042197">
    <property type="entry name" value="Apaf_helical"/>
</dbReference>
<dbReference type="GO" id="GO:0007165">
    <property type="term" value="P:signal transduction"/>
    <property type="evidence" value="ECO:0007669"/>
    <property type="project" value="InterPro"/>
</dbReference>
<feature type="transmembrane region" description="Helical" evidence="4">
    <location>
        <begin position="1084"/>
        <end position="1106"/>
    </location>
</feature>
<dbReference type="InterPro" id="IPR025315">
    <property type="entry name" value="DUF4220"/>
</dbReference>
<dbReference type="Gene3D" id="1.10.8.430">
    <property type="entry name" value="Helical domain of apoptotic protease-activating factors"/>
    <property type="match status" value="1"/>
</dbReference>
<feature type="domain" description="TIR" evidence="5">
    <location>
        <begin position="10"/>
        <end position="156"/>
    </location>
</feature>
<dbReference type="Gene3D" id="3.40.50.10140">
    <property type="entry name" value="Toll/interleukin-1 receptor homology (TIR) domain"/>
    <property type="match status" value="1"/>
</dbReference>
<dbReference type="SUPFAM" id="SSF52058">
    <property type="entry name" value="L domain-like"/>
    <property type="match status" value="1"/>
</dbReference>
<keyword evidence="4" id="KW-0472">Membrane</keyword>
<keyword evidence="4" id="KW-1133">Transmembrane helix</keyword>
<dbReference type="InterPro" id="IPR032675">
    <property type="entry name" value="LRR_dom_sf"/>
</dbReference>
<organism evidence="6 7">
    <name type="scientific">Artemisia annua</name>
    <name type="common">Sweet wormwood</name>
    <dbReference type="NCBI Taxonomy" id="35608"/>
    <lineage>
        <taxon>Eukaryota</taxon>
        <taxon>Viridiplantae</taxon>
        <taxon>Streptophyta</taxon>
        <taxon>Embryophyta</taxon>
        <taxon>Tracheophyta</taxon>
        <taxon>Spermatophyta</taxon>
        <taxon>Magnoliopsida</taxon>
        <taxon>eudicotyledons</taxon>
        <taxon>Gunneridae</taxon>
        <taxon>Pentapetalae</taxon>
        <taxon>asterids</taxon>
        <taxon>campanulids</taxon>
        <taxon>Asterales</taxon>
        <taxon>Asteraceae</taxon>
        <taxon>Asteroideae</taxon>
        <taxon>Anthemideae</taxon>
        <taxon>Artemisiinae</taxon>
        <taxon>Artemisia</taxon>
    </lineage>
</organism>
<dbReference type="SUPFAM" id="SSF52540">
    <property type="entry name" value="P-loop containing nucleoside triphosphate hydrolases"/>
    <property type="match status" value="1"/>
</dbReference>
<evidence type="ECO:0000256" key="1">
    <source>
        <dbReference type="ARBA" id="ARBA00022614"/>
    </source>
</evidence>
<feature type="transmembrane region" description="Helical" evidence="4">
    <location>
        <begin position="1194"/>
        <end position="1215"/>
    </location>
</feature>
<dbReference type="Gene3D" id="3.40.50.300">
    <property type="entry name" value="P-loop containing nucleotide triphosphate hydrolases"/>
    <property type="match status" value="1"/>
</dbReference>
<dbReference type="PROSITE" id="PS50104">
    <property type="entry name" value="TIR"/>
    <property type="match status" value="1"/>
</dbReference>
<dbReference type="Gene3D" id="3.80.10.10">
    <property type="entry name" value="Ribonuclease Inhibitor"/>
    <property type="match status" value="2"/>
</dbReference>
<evidence type="ECO:0000313" key="7">
    <source>
        <dbReference type="Proteomes" id="UP000245207"/>
    </source>
</evidence>
<feature type="transmembrane region" description="Helical" evidence="4">
    <location>
        <begin position="1399"/>
        <end position="1426"/>
    </location>
</feature>
<dbReference type="InterPro" id="IPR044974">
    <property type="entry name" value="Disease_R_plants"/>
</dbReference>
<protein>
    <recommendedName>
        <fullName evidence="5">TIR domain-containing protein</fullName>
    </recommendedName>
</protein>
<dbReference type="Pfam" id="PF23282">
    <property type="entry name" value="WHD_ROQ1"/>
    <property type="match status" value="1"/>
</dbReference>
<dbReference type="GO" id="GO:0061809">
    <property type="term" value="F:NAD+ nucleosidase activity, cyclic ADP-ribose generating"/>
    <property type="evidence" value="ECO:0007669"/>
    <property type="project" value="UniProtKB-EC"/>
</dbReference>
<keyword evidence="2" id="KW-0677">Repeat</keyword>
<keyword evidence="1" id="KW-0433">Leucine-rich repeat</keyword>
<dbReference type="GO" id="GO:0043531">
    <property type="term" value="F:ADP binding"/>
    <property type="evidence" value="ECO:0007669"/>
    <property type="project" value="InterPro"/>
</dbReference>
<feature type="transmembrane region" description="Helical" evidence="4">
    <location>
        <begin position="1118"/>
        <end position="1137"/>
    </location>
</feature>
<feature type="transmembrane region" description="Helical" evidence="4">
    <location>
        <begin position="1594"/>
        <end position="1615"/>
    </location>
</feature>
<keyword evidence="7" id="KW-1185">Reference proteome</keyword>
<dbReference type="InterPro" id="IPR000157">
    <property type="entry name" value="TIR_dom"/>
</dbReference>
<dbReference type="InterPro" id="IPR055414">
    <property type="entry name" value="LRR_R13L4/SHOC2-like"/>
</dbReference>
<evidence type="ECO:0000256" key="2">
    <source>
        <dbReference type="ARBA" id="ARBA00022737"/>
    </source>
</evidence>
<dbReference type="InterPro" id="IPR003591">
    <property type="entry name" value="Leu-rich_rpt_typical-subtyp"/>
</dbReference>
<dbReference type="Proteomes" id="UP000245207">
    <property type="component" value="Unassembled WGS sequence"/>
</dbReference>
<keyword evidence="4" id="KW-0812">Transmembrane</keyword>
<dbReference type="OrthoDB" id="1689146at2759"/>
<dbReference type="PANTHER" id="PTHR11017:SF573">
    <property type="entry name" value="ADP-RIBOSYL CYCLASE_CYCLIC ADP-RIBOSE HYDROLASE"/>
    <property type="match status" value="1"/>
</dbReference>
<dbReference type="Pfam" id="PF20160">
    <property type="entry name" value="C-JID"/>
    <property type="match status" value="1"/>
</dbReference>
<dbReference type="STRING" id="35608.A0A2U1M8Y0"/>
<reference evidence="6 7" key="1">
    <citation type="journal article" date="2018" name="Mol. Plant">
        <title>The genome of Artemisia annua provides insight into the evolution of Asteraceae family and artemisinin biosynthesis.</title>
        <authorList>
            <person name="Shen Q."/>
            <person name="Zhang L."/>
            <person name="Liao Z."/>
            <person name="Wang S."/>
            <person name="Yan T."/>
            <person name="Shi P."/>
            <person name="Liu M."/>
            <person name="Fu X."/>
            <person name="Pan Q."/>
            <person name="Wang Y."/>
            <person name="Lv Z."/>
            <person name="Lu X."/>
            <person name="Zhang F."/>
            <person name="Jiang W."/>
            <person name="Ma Y."/>
            <person name="Chen M."/>
            <person name="Hao X."/>
            <person name="Li L."/>
            <person name="Tang Y."/>
            <person name="Lv G."/>
            <person name="Zhou Y."/>
            <person name="Sun X."/>
            <person name="Brodelius P.E."/>
            <person name="Rose J.K.C."/>
            <person name="Tang K."/>
        </authorList>
    </citation>
    <scope>NUCLEOTIDE SEQUENCE [LARGE SCALE GENOMIC DNA]</scope>
    <source>
        <strain evidence="7">cv. Huhao1</strain>
        <tissue evidence="6">Leaf</tissue>
    </source>
</reference>
<dbReference type="InterPro" id="IPR045344">
    <property type="entry name" value="C-JID"/>
</dbReference>
<dbReference type="PRINTS" id="PR00364">
    <property type="entry name" value="DISEASERSIST"/>
</dbReference>